<keyword evidence="3" id="KW-0456">Lyase</keyword>
<dbReference type="SMART" id="SM00710">
    <property type="entry name" value="PbH1"/>
    <property type="match status" value="9"/>
</dbReference>
<dbReference type="Pfam" id="PF13229">
    <property type="entry name" value="Beta_helix"/>
    <property type="match status" value="1"/>
</dbReference>
<dbReference type="OrthoDB" id="248604at2"/>
<dbReference type="EMBL" id="SIHI01000001">
    <property type="protein sequence ID" value="TWT57414.1"/>
    <property type="molecule type" value="Genomic_DNA"/>
</dbReference>
<reference evidence="3 4" key="1">
    <citation type="submission" date="2019-02" db="EMBL/GenBank/DDBJ databases">
        <title>Deep-cultivation of Planctomycetes and their phenomic and genomic characterization uncovers novel biology.</title>
        <authorList>
            <person name="Wiegand S."/>
            <person name="Jogler M."/>
            <person name="Boedeker C."/>
            <person name="Pinto D."/>
            <person name="Vollmers J."/>
            <person name="Rivas-Marin E."/>
            <person name="Kohn T."/>
            <person name="Peeters S.H."/>
            <person name="Heuer A."/>
            <person name="Rast P."/>
            <person name="Oberbeckmann S."/>
            <person name="Bunk B."/>
            <person name="Jeske O."/>
            <person name="Meyerdierks A."/>
            <person name="Storesund J.E."/>
            <person name="Kallscheuer N."/>
            <person name="Luecker S."/>
            <person name="Lage O.M."/>
            <person name="Pohl T."/>
            <person name="Merkel B.J."/>
            <person name="Hornburger P."/>
            <person name="Mueller R.-W."/>
            <person name="Bruemmer F."/>
            <person name="Labrenz M."/>
            <person name="Spormann A.M."/>
            <person name="Op Den Camp H."/>
            <person name="Overmann J."/>
            <person name="Amann R."/>
            <person name="Jetten M.S.M."/>
            <person name="Mascher T."/>
            <person name="Medema M.H."/>
            <person name="Devos D.P."/>
            <person name="Kaster A.-K."/>
            <person name="Ovreas L."/>
            <person name="Rohde M."/>
            <person name="Galperin M.Y."/>
            <person name="Jogler C."/>
        </authorList>
    </citation>
    <scope>NUCLEOTIDE SEQUENCE [LARGE SCALE GENOMIC DNA]</scope>
    <source>
        <strain evidence="3 4">KOR42</strain>
    </source>
</reference>
<dbReference type="GO" id="GO:0016829">
    <property type="term" value="F:lyase activity"/>
    <property type="evidence" value="ECO:0007669"/>
    <property type="project" value="UniProtKB-KW"/>
</dbReference>
<dbReference type="InterPro" id="IPR012334">
    <property type="entry name" value="Pectin_lyas_fold"/>
</dbReference>
<dbReference type="Gene3D" id="2.160.20.10">
    <property type="entry name" value="Single-stranded right-handed beta-helix, Pectin lyase-like"/>
    <property type="match status" value="1"/>
</dbReference>
<dbReference type="AlphaFoldDB" id="A0A5C5X2S1"/>
<dbReference type="InterPro" id="IPR007742">
    <property type="entry name" value="NosD_dom"/>
</dbReference>
<keyword evidence="4" id="KW-1185">Reference proteome</keyword>
<sequence>MKRTRRDEQKISLFQLLSAVTLWGVLATTTSVLGADSDKLELPGDGVTDVTEKIQEAINSGNGHCQIPPGVHRITQTLTILLDEVGPTTISGNGVATILMDGEGPAIRFVGTHDGTAAPNTVKRNVWENQRAPMVDGLEIVGKNPKGNGIEATGTMQLTVTRCVLRELHHGIHLTKRNRNIIISDCHIYDNSGIGVFYDDVNLHQSNIVGCHISYNDLGGIVSRAGDVRNVHIGTCDIEGNMGGPGKSASANIDLDSRNGSIAEVAIVGCTIQHDHVSENSANIRFNGNSTARPITDETRHGNLTIADNVLSDVVFNIEVTDARGVSITGNTVWKGYEANLVVKNSANIVVANNVFDRNPRYHYGDGSASKNGLHFTDCSGVVFNGNLIDSVTQNDAAIQLLRCKHFNFTSSLILNCKPVAIDIRECERTRIFGCLIERPEDATDDWKAIQIVESQGILTDHNE</sequence>
<dbReference type="Proteomes" id="UP000317243">
    <property type="component" value="Unassembled WGS sequence"/>
</dbReference>
<dbReference type="InterPro" id="IPR011050">
    <property type="entry name" value="Pectin_lyase_fold/virulence"/>
</dbReference>
<proteinExistence type="predicted"/>
<name>A0A5C5X2S1_9PLAN</name>
<evidence type="ECO:0000259" key="1">
    <source>
        <dbReference type="Pfam" id="PF05048"/>
    </source>
</evidence>
<dbReference type="SUPFAM" id="SSF51126">
    <property type="entry name" value="Pectin lyase-like"/>
    <property type="match status" value="2"/>
</dbReference>
<evidence type="ECO:0000313" key="4">
    <source>
        <dbReference type="Proteomes" id="UP000317243"/>
    </source>
</evidence>
<evidence type="ECO:0000313" key="3">
    <source>
        <dbReference type="EMBL" id="TWT57414.1"/>
    </source>
</evidence>
<evidence type="ECO:0000259" key="2">
    <source>
        <dbReference type="Pfam" id="PF13229"/>
    </source>
</evidence>
<dbReference type="InterPro" id="IPR039448">
    <property type="entry name" value="Beta_helix"/>
</dbReference>
<gene>
    <name evidence="3" type="ORF">KOR42_07750</name>
</gene>
<protein>
    <submittedName>
        <fullName evidence="3">Pectate lyase superfamily protein</fullName>
    </submittedName>
</protein>
<comment type="caution">
    <text evidence="3">The sequence shown here is derived from an EMBL/GenBank/DDBJ whole genome shotgun (WGS) entry which is preliminary data.</text>
</comment>
<dbReference type="InterPro" id="IPR006626">
    <property type="entry name" value="PbH1"/>
</dbReference>
<dbReference type="RefSeq" id="WP_146507248.1">
    <property type="nucleotide sequence ID" value="NZ_SIHI01000001.1"/>
</dbReference>
<feature type="domain" description="Right handed beta helix" evidence="2">
    <location>
        <begin position="144"/>
        <end position="244"/>
    </location>
</feature>
<dbReference type="Pfam" id="PF05048">
    <property type="entry name" value="NosD"/>
    <property type="match status" value="1"/>
</dbReference>
<accession>A0A5C5X2S1</accession>
<organism evidence="3 4">
    <name type="scientific">Thalassoglobus neptunius</name>
    <dbReference type="NCBI Taxonomy" id="1938619"/>
    <lineage>
        <taxon>Bacteria</taxon>
        <taxon>Pseudomonadati</taxon>
        <taxon>Planctomycetota</taxon>
        <taxon>Planctomycetia</taxon>
        <taxon>Planctomycetales</taxon>
        <taxon>Planctomycetaceae</taxon>
        <taxon>Thalassoglobus</taxon>
    </lineage>
</organism>
<feature type="domain" description="Periplasmic copper-binding protein NosD beta helix" evidence="1">
    <location>
        <begin position="299"/>
        <end position="433"/>
    </location>
</feature>